<keyword evidence="3" id="KW-0808">Transferase</keyword>
<dbReference type="InterPro" id="IPR036890">
    <property type="entry name" value="HATPase_C_sf"/>
</dbReference>
<dbReference type="EMBL" id="CP022743">
    <property type="protein sequence ID" value="ASU33003.1"/>
    <property type="molecule type" value="Genomic_DNA"/>
</dbReference>
<feature type="transmembrane region" description="Helical" evidence="1">
    <location>
        <begin position="42"/>
        <end position="64"/>
    </location>
</feature>
<evidence type="ECO:0000313" key="3">
    <source>
        <dbReference type="EMBL" id="ASU33003.1"/>
    </source>
</evidence>
<evidence type="ECO:0000313" key="4">
    <source>
        <dbReference type="Proteomes" id="UP000215002"/>
    </source>
</evidence>
<evidence type="ECO:0000256" key="1">
    <source>
        <dbReference type="SAM" id="Phobius"/>
    </source>
</evidence>
<dbReference type="SUPFAM" id="SSF55874">
    <property type="entry name" value="ATPase domain of HSP90 chaperone/DNA topoisomerase II/histidine kinase"/>
    <property type="match status" value="1"/>
</dbReference>
<dbReference type="InterPro" id="IPR010559">
    <property type="entry name" value="Sig_transdc_His_kin_internal"/>
</dbReference>
<dbReference type="KEGG" id="muc:MuYL_1103"/>
<dbReference type="Proteomes" id="UP000215002">
    <property type="component" value="Chromosome"/>
</dbReference>
<dbReference type="OrthoDB" id="9792992at2"/>
<protein>
    <submittedName>
        <fullName evidence="3">Histidine kinase</fullName>
    </submittedName>
</protein>
<dbReference type="AlphaFoldDB" id="A0A223NT24"/>
<dbReference type="PANTHER" id="PTHR34220">
    <property type="entry name" value="SENSOR HISTIDINE KINASE YPDA"/>
    <property type="match status" value="1"/>
</dbReference>
<sequence>MIIQKSKSKLITVIIHILIWGVFGLMYFFQPLSWSITVPYQLWIKQSIILGVMVMAFYLNSFVLVPRFLLKNRSSIYFLVVVGIVAAIVLLNIYADDWLNIRQLMDAAFHKKGPPRHRGGRDHSWDFAIIATSALVLGISTSITTIQKWQKDRQVHQELEQDRISSELSFLKAQINPHFFFNTLNNIYALTHVNADISRKAIHQLSRMMRYVLYDTQNSTTLLSQEIAFIKDYISLMELRLTDVVKIEFSAPAALKDTAIAPMIFLPFIENAFKHGVSATQPSHISITVSQNDSSVELTVVNTVIKEQNNNLEEGSGIGLNNTRRRLDLLYPGKHTLVINESKAENIYFVHLTLDLS</sequence>
<accession>A0A223NT24</accession>
<dbReference type="Pfam" id="PF06580">
    <property type="entry name" value="His_kinase"/>
    <property type="match status" value="1"/>
</dbReference>
<keyword evidence="1" id="KW-0812">Transmembrane</keyword>
<keyword evidence="4" id="KW-1185">Reference proteome</keyword>
<keyword evidence="3" id="KW-0418">Kinase</keyword>
<feature type="transmembrane region" description="Helical" evidence="1">
    <location>
        <begin position="127"/>
        <end position="146"/>
    </location>
</feature>
<feature type="domain" description="Signal transduction histidine kinase internal region" evidence="2">
    <location>
        <begin position="167"/>
        <end position="243"/>
    </location>
</feature>
<dbReference type="Gene3D" id="3.30.565.10">
    <property type="entry name" value="Histidine kinase-like ATPase, C-terminal domain"/>
    <property type="match status" value="1"/>
</dbReference>
<dbReference type="PANTHER" id="PTHR34220:SF7">
    <property type="entry name" value="SENSOR HISTIDINE KINASE YPDA"/>
    <property type="match status" value="1"/>
</dbReference>
<evidence type="ECO:0000259" key="2">
    <source>
        <dbReference type="Pfam" id="PF06580"/>
    </source>
</evidence>
<name>A0A223NT24_9SPHI</name>
<feature type="transmembrane region" description="Helical" evidence="1">
    <location>
        <begin position="76"/>
        <end position="95"/>
    </location>
</feature>
<feature type="transmembrane region" description="Helical" evidence="1">
    <location>
        <begin position="12"/>
        <end position="30"/>
    </location>
</feature>
<dbReference type="GO" id="GO:0016020">
    <property type="term" value="C:membrane"/>
    <property type="evidence" value="ECO:0007669"/>
    <property type="project" value="InterPro"/>
</dbReference>
<gene>
    <name evidence="3" type="ORF">MuYL_1103</name>
</gene>
<dbReference type="GO" id="GO:0000155">
    <property type="term" value="F:phosphorelay sensor kinase activity"/>
    <property type="evidence" value="ECO:0007669"/>
    <property type="project" value="InterPro"/>
</dbReference>
<organism evidence="3 4">
    <name type="scientific">Mucilaginibacter xinganensis</name>
    <dbReference type="NCBI Taxonomy" id="1234841"/>
    <lineage>
        <taxon>Bacteria</taxon>
        <taxon>Pseudomonadati</taxon>
        <taxon>Bacteroidota</taxon>
        <taxon>Sphingobacteriia</taxon>
        <taxon>Sphingobacteriales</taxon>
        <taxon>Sphingobacteriaceae</taxon>
        <taxon>Mucilaginibacter</taxon>
    </lineage>
</organism>
<dbReference type="RefSeq" id="WP_094569526.1">
    <property type="nucleotide sequence ID" value="NZ_CP022743.1"/>
</dbReference>
<keyword evidence="1" id="KW-1133">Transmembrane helix</keyword>
<proteinExistence type="predicted"/>
<keyword evidence="1" id="KW-0472">Membrane</keyword>
<dbReference type="InterPro" id="IPR050640">
    <property type="entry name" value="Bact_2-comp_sensor_kinase"/>
</dbReference>
<reference evidence="3 4" key="1">
    <citation type="submission" date="2017-08" db="EMBL/GenBank/DDBJ databases">
        <title>Complete genome sequence of Mucilaginibacter sp. strain BJC16-A31.</title>
        <authorList>
            <consortium name="Henan University of Science and Technology"/>
            <person name="You X."/>
        </authorList>
    </citation>
    <scope>NUCLEOTIDE SEQUENCE [LARGE SCALE GENOMIC DNA]</scope>
    <source>
        <strain evidence="3 4">BJC16-A31</strain>
    </source>
</reference>